<name>A0A9P6BX64_9AGAR</name>
<dbReference type="EMBL" id="MU152013">
    <property type="protein sequence ID" value="KAF9441203.1"/>
    <property type="molecule type" value="Genomic_DNA"/>
</dbReference>
<keyword evidence="2" id="KW-1185">Reference proteome</keyword>
<dbReference type="Proteomes" id="UP000807342">
    <property type="component" value="Unassembled WGS sequence"/>
</dbReference>
<dbReference type="AlphaFoldDB" id="A0A9P6BX64"/>
<proteinExistence type="predicted"/>
<reference evidence="1" key="1">
    <citation type="submission" date="2020-11" db="EMBL/GenBank/DDBJ databases">
        <authorList>
            <consortium name="DOE Joint Genome Institute"/>
            <person name="Ahrendt S."/>
            <person name="Riley R."/>
            <person name="Andreopoulos W."/>
            <person name="Labutti K."/>
            <person name="Pangilinan J."/>
            <person name="Ruiz-Duenas F.J."/>
            <person name="Barrasa J.M."/>
            <person name="Sanchez-Garcia M."/>
            <person name="Camarero S."/>
            <person name="Miyauchi S."/>
            <person name="Serrano A."/>
            <person name="Linde D."/>
            <person name="Babiker R."/>
            <person name="Drula E."/>
            <person name="Ayuso-Fernandez I."/>
            <person name="Pacheco R."/>
            <person name="Padilla G."/>
            <person name="Ferreira P."/>
            <person name="Barriuso J."/>
            <person name="Kellner H."/>
            <person name="Castanera R."/>
            <person name="Alfaro M."/>
            <person name="Ramirez L."/>
            <person name="Pisabarro A.G."/>
            <person name="Kuo A."/>
            <person name="Tritt A."/>
            <person name="Lipzen A."/>
            <person name="He G."/>
            <person name="Yan M."/>
            <person name="Ng V."/>
            <person name="Cullen D."/>
            <person name="Martin F."/>
            <person name="Rosso M.-N."/>
            <person name="Henrissat B."/>
            <person name="Hibbett D."/>
            <person name="Martinez A.T."/>
            <person name="Grigoriev I.V."/>
        </authorList>
    </citation>
    <scope>NUCLEOTIDE SEQUENCE</scope>
    <source>
        <strain evidence="1">MF-IS2</strain>
    </source>
</reference>
<comment type="caution">
    <text evidence="1">The sequence shown here is derived from an EMBL/GenBank/DDBJ whole genome shotgun (WGS) entry which is preliminary data.</text>
</comment>
<accession>A0A9P6BX64</accession>
<dbReference type="InterPro" id="IPR027417">
    <property type="entry name" value="P-loop_NTPase"/>
</dbReference>
<gene>
    <name evidence="1" type="ORF">P691DRAFT_684715</name>
</gene>
<evidence type="ECO:0000313" key="1">
    <source>
        <dbReference type="EMBL" id="KAF9441203.1"/>
    </source>
</evidence>
<dbReference type="OrthoDB" id="8954335at2759"/>
<sequence length="281" mass="32422">MLIVYAQFINLLNPPSFWPNSLVRGRDCVQITRVKYPTYQDRIVLVEFPGFGGEFKSDRNVLETISDWLRKTYQRGVKLSGIVYLHRIIDHSMAGLPLKNLQMFKALCGDAAMDRVFIVSTMWQKVRPEVGVAREHELRSRFWVSLIRKKAMVTRLGRDSPAEAWSIIEHFIRMKGERKPMLIQEQLVEPNLSVHSTTASNLLYNMHRRDAHAQLEECDDCSPMESLNQEYQRIEPEEANWRKISCERSALEQRARAVGFVLNAAGLLVTLLSGNYPPYIA</sequence>
<dbReference type="Gene3D" id="3.40.50.300">
    <property type="entry name" value="P-loop containing nucleotide triphosphate hydrolases"/>
    <property type="match status" value="1"/>
</dbReference>
<evidence type="ECO:0000313" key="2">
    <source>
        <dbReference type="Proteomes" id="UP000807342"/>
    </source>
</evidence>
<organism evidence="1 2">
    <name type="scientific">Macrolepiota fuliginosa MF-IS2</name>
    <dbReference type="NCBI Taxonomy" id="1400762"/>
    <lineage>
        <taxon>Eukaryota</taxon>
        <taxon>Fungi</taxon>
        <taxon>Dikarya</taxon>
        <taxon>Basidiomycota</taxon>
        <taxon>Agaricomycotina</taxon>
        <taxon>Agaricomycetes</taxon>
        <taxon>Agaricomycetidae</taxon>
        <taxon>Agaricales</taxon>
        <taxon>Agaricineae</taxon>
        <taxon>Agaricaceae</taxon>
        <taxon>Macrolepiota</taxon>
    </lineage>
</organism>
<protein>
    <submittedName>
        <fullName evidence="1">Uncharacterized protein</fullName>
    </submittedName>
</protein>